<dbReference type="AlphaFoldDB" id="A0A409XQ67"/>
<name>A0A409XQ67_PSICY</name>
<evidence type="ECO:0000256" key="6">
    <source>
        <dbReference type="ARBA" id="ARBA00023015"/>
    </source>
</evidence>
<feature type="compositionally biased region" description="Low complexity" evidence="10">
    <location>
        <begin position="812"/>
        <end position="826"/>
    </location>
</feature>
<accession>A0A409XQ67</accession>
<dbReference type="Gene3D" id="3.30.160.60">
    <property type="entry name" value="Classic Zinc Finger"/>
    <property type="match status" value="2"/>
</dbReference>
<feature type="compositionally biased region" description="Polar residues" evidence="10">
    <location>
        <begin position="651"/>
        <end position="661"/>
    </location>
</feature>
<dbReference type="Pfam" id="PF00096">
    <property type="entry name" value="zf-C2H2"/>
    <property type="match status" value="2"/>
</dbReference>
<feature type="compositionally biased region" description="Low complexity" evidence="10">
    <location>
        <begin position="557"/>
        <end position="576"/>
    </location>
</feature>
<reference evidence="12 13" key="1">
    <citation type="journal article" date="2018" name="Evol. Lett.">
        <title>Horizontal gene cluster transfer increased hallucinogenic mushroom diversity.</title>
        <authorList>
            <person name="Reynolds H.T."/>
            <person name="Vijayakumar V."/>
            <person name="Gluck-Thaler E."/>
            <person name="Korotkin H.B."/>
            <person name="Matheny P.B."/>
            <person name="Slot J.C."/>
        </authorList>
    </citation>
    <scope>NUCLEOTIDE SEQUENCE [LARGE SCALE GENOMIC DNA]</scope>
    <source>
        <strain evidence="12 13">2631</strain>
    </source>
</reference>
<evidence type="ECO:0000256" key="2">
    <source>
        <dbReference type="ARBA" id="ARBA00022723"/>
    </source>
</evidence>
<organism evidence="12 13">
    <name type="scientific">Psilocybe cyanescens</name>
    <dbReference type="NCBI Taxonomy" id="93625"/>
    <lineage>
        <taxon>Eukaryota</taxon>
        <taxon>Fungi</taxon>
        <taxon>Dikarya</taxon>
        <taxon>Basidiomycota</taxon>
        <taxon>Agaricomycotina</taxon>
        <taxon>Agaricomycetes</taxon>
        <taxon>Agaricomycetidae</taxon>
        <taxon>Agaricales</taxon>
        <taxon>Agaricineae</taxon>
        <taxon>Strophariaceae</taxon>
        <taxon>Psilocybe</taxon>
    </lineage>
</organism>
<evidence type="ECO:0000259" key="11">
    <source>
        <dbReference type="PROSITE" id="PS50157"/>
    </source>
</evidence>
<keyword evidence="5" id="KW-0862">Zinc</keyword>
<dbReference type="PANTHER" id="PTHR47428:SF1">
    <property type="entry name" value="REGULATORY PROTEIN MIG1-RELATED"/>
    <property type="match status" value="1"/>
</dbReference>
<dbReference type="InParanoid" id="A0A409XQ67"/>
<keyword evidence="13" id="KW-1185">Reference proteome</keyword>
<feature type="compositionally biased region" description="Low complexity" evidence="10">
    <location>
        <begin position="527"/>
        <end position="548"/>
    </location>
</feature>
<evidence type="ECO:0000256" key="10">
    <source>
        <dbReference type="SAM" id="MobiDB-lite"/>
    </source>
</evidence>
<feature type="domain" description="C2H2-type" evidence="11">
    <location>
        <begin position="43"/>
        <end position="72"/>
    </location>
</feature>
<feature type="region of interest" description="Disordered" evidence="10">
    <location>
        <begin position="471"/>
        <end position="618"/>
    </location>
</feature>
<feature type="compositionally biased region" description="Low complexity" evidence="10">
    <location>
        <begin position="249"/>
        <end position="260"/>
    </location>
</feature>
<dbReference type="SMART" id="SM00355">
    <property type="entry name" value="ZnF_C2H2"/>
    <property type="match status" value="2"/>
</dbReference>
<comment type="subcellular location">
    <subcellularLocation>
        <location evidence="1">Nucleus</location>
    </subcellularLocation>
</comment>
<evidence type="ECO:0000256" key="9">
    <source>
        <dbReference type="PROSITE-ProRule" id="PRU00042"/>
    </source>
</evidence>
<keyword evidence="3" id="KW-0677">Repeat</keyword>
<comment type="caution">
    <text evidence="12">The sequence shown here is derived from an EMBL/GenBank/DDBJ whole genome shotgun (WGS) entry which is preliminary data.</text>
</comment>
<dbReference type="STRING" id="93625.A0A409XQ67"/>
<dbReference type="InterPro" id="IPR013087">
    <property type="entry name" value="Znf_C2H2_type"/>
</dbReference>
<feature type="compositionally biased region" description="Basic and acidic residues" evidence="10">
    <location>
        <begin position="728"/>
        <end position="738"/>
    </location>
</feature>
<dbReference type="GO" id="GO:0005737">
    <property type="term" value="C:cytoplasm"/>
    <property type="evidence" value="ECO:0007669"/>
    <property type="project" value="TreeGrafter"/>
</dbReference>
<keyword evidence="6" id="KW-0805">Transcription regulation</keyword>
<evidence type="ECO:0000256" key="3">
    <source>
        <dbReference type="ARBA" id="ARBA00022737"/>
    </source>
</evidence>
<dbReference type="GO" id="GO:0000978">
    <property type="term" value="F:RNA polymerase II cis-regulatory region sequence-specific DNA binding"/>
    <property type="evidence" value="ECO:0007669"/>
    <property type="project" value="TreeGrafter"/>
</dbReference>
<dbReference type="PROSITE" id="PS50157">
    <property type="entry name" value="ZINC_FINGER_C2H2_2"/>
    <property type="match status" value="2"/>
</dbReference>
<feature type="compositionally biased region" description="Low complexity" evidence="10">
    <location>
        <begin position="356"/>
        <end position="367"/>
    </location>
</feature>
<feature type="domain" description="C2H2-type" evidence="11">
    <location>
        <begin position="13"/>
        <end position="42"/>
    </location>
</feature>
<proteinExistence type="predicted"/>
<gene>
    <name evidence="12" type="ORF">CVT25_004339</name>
</gene>
<dbReference type="OrthoDB" id="654211at2759"/>
<dbReference type="InterPro" id="IPR051007">
    <property type="entry name" value="creA/MIG_C2H2-ZnF"/>
</dbReference>
<evidence type="ECO:0000256" key="1">
    <source>
        <dbReference type="ARBA" id="ARBA00004123"/>
    </source>
</evidence>
<feature type="compositionally biased region" description="Low complexity" evidence="10">
    <location>
        <begin position="670"/>
        <end position="686"/>
    </location>
</feature>
<dbReference type="PROSITE" id="PS00028">
    <property type="entry name" value="ZINC_FINGER_C2H2_1"/>
    <property type="match status" value="2"/>
</dbReference>
<dbReference type="PANTHER" id="PTHR47428">
    <property type="entry name" value="REGULATORY PROTEIN MIG1-RELATED"/>
    <property type="match status" value="1"/>
</dbReference>
<feature type="region of interest" description="Disordered" evidence="10">
    <location>
        <begin position="94"/>
        <end position="157"/>
    </location>
</feature>
<feature type="compositionally biased region" description="Polar residues" evidence="10">
    <location>
        <begin position="392"/>
        <end position="410"/>
    </location>
</feature>
<feature type="compositionally biased region" description="Low complexity" evidence="10">
    <location>
        <begin position="774"/>
        <end position="784"/>
    </location>
</feature>
<dbReference type="EMBL" id="NHYD01000963">
    <property type="protein sequence ID" value="PPQ92851.1"/>
    <property type="molecule type" value="Genomic_DNA"/>
</dbReference>
<dbReference type="FunFam" id="3.30.160.60:FF:000125">
    <property type="entry name" value="Putative zinc finger protein 143"/>
    <property type="match status" value="1"/>
</dbReference>
<evidence type="ECO:0000256" key="7">
    <source>
        <dbReference type="ARBA" id="ARBA00023163"/>
    </source>
</evidence>
<feature type="region of interest" description="Disordered" evidence="10">
    <location>
        <begin position="812"/>
        <end position="836"/>
    </location>
</feature>
<dbReference type="Proteomes" id="UP000283269">
    <property type="component" value="Unassembled WGS sequence"/>
</dbReference>
<feature type="region of interest" description="Disordered" evidence="10">
    <location>
        <begin position="631"/>
        <end position="793"/>
    </location>
</feature>
<feature type="compositionally biased region" description="Basic and acidic residues" evidence="10">
    <location>
        <begin position="261"/>
        <end position="274"/>
    </location>
</feature>
<feature type="compositionally biased region" description="Basic and acidic residues" evidence="10">
    <location>
        <begin position="234"/>
        <end position="248"/>
    </location>
</feature>
<dbReference type="SUPFAM" id="SSF57667">
    <property type="entry name" value="beta-beta-alpha zinc fingers"/>
    <property type="match status" value="1"/>
</dbReference>
<feature type="compositionally biased region" description="Basic and acidic residues" evidence="10">
    <location>
        <begin position="752"/>
        <end position="770"/>
    </location>
</feature>
<dbReference type="GO" id="GO:0005634">
    <property type="term" value="C:nucleus"/>
    <property type="evidence" value="ECO:0007669"/>
    <property type="project" value="UniProtKB-SubCell"/>
</dbReference>
<dbReference type="FunFam" id="3.30.160.60:FF:000018">
    <property type="entry name" value="Krueppel-like factor 15"/>
    <property type="match status" value="1"/>
</dbReference>
<keyword evidence="2" id="KW-0479">Metal-binding</keyword>
<feature type="compositionally biased region" description="Polar residues" evidence="10">
    <location>
        <begin position="605"/>
        <end position="616"/>
    </location>
</feature>
<evidence type="ECO:0000256" key="8">
    <source>
        <dbReference type="ARBA" id="ARBA00023242"/>
    </source>
</evidence>
<evidence type="ECO:0000256" key="4">
    <source>
        <dbReference type="ARBA" id="ARBA00022771"/>
    </source>
</evidence>
<keyword evidence="7" id="KW-0804">Transcription</keyword>
<dbReference type="GO" id="GO:0000981">
    <property type="term" value="F:DNA-binding transcription factor activity, RNA polymerase II-specific"/>
    <property type="evidence" value="ECO:0007669"/>
    <property type="project" value="UniProtKB-ARBA"/>
</dbReference>
<dbReference type="InterPro" id="IPR036236">
    <property type="entry name" value="Znf_C2H2_sf"/>
</dbReference>
<protein>
    <recommendedName>
        <fullName evidence="11">C2H2-type domain-containing protein</fullName>
    </recommendedName>
</protein>
<dbReference type="GO" id="GO:0000433">
    <property type="term" value="P:carbon catabolite repression of transcription from RNA polymerase II promoter by glucose"/>
    <property type="evidence" value="ECO:0007669"/>
    <property type="project" value="TreeGrafter"/>
</dbReference>
<feature type="region of interest" description="Disordered" evidence="10">
    <location>
        <begin position="435"/>
        <end position="458"/>
    </location>
</feature>
<evidence type="ECO:0000313" key="12">
    <source>
        <dbReference type="EMBL" id="PPQ92851.1"/>
    </source>
</evidence>
<keyword evidence="4 9" id="KW-0863">Zinc-finger</keyword>
<evidence type="ECO:0000256" key="5">
    <source>
        <dbReference type="ARBA" id="ARBA00022833"/>
    </source>
</evidence>
<feature type="compositionally biased region" description="Basic and acidic residues" evidence="10">
    <location>
        <begin position="593"/>
        <end position="604"/>
    </location>
</feature>
<dbReference type="GO" id="GO:0008270">
    <property type="term" value="F:zinc ion binding"/>
    <property type="evidence" value="ECO:0007669"/>
    <property type="project" value="UniProtKB-KW"/>
</dbReference>
<keyword evidence="8" id="KW-0539">Nucleus</keyword>
<sequence length="836" mass="90092">MGPDQDKPATRPYKCPYLLCGRAFSRLEHQTRHIRTHTGEKPFVCTYPSCEKRFSRSDELTRHSRIHTNDHPHSHHNPQPKKASKVKIDFPMSDDTAALSHPSLDDSASLRVKKKARSRANSDDEGESYARPTAISSYDPPLSRRSHPTPAFSNSSPFNALSSVAMDELYALERQEAFRRAEYEARHAEALRRAKTQTRQIPIDSHSQSRHRISKSATTSPIMRNALALGPTPTDDRNFFGLSSERDWQPPSQLASSSSRPSDDLLRDHQENDGLRAGSKRRLSGPAWMAPPPPQHDTPLVQSRSSGHLVETMRAGGSGSHHGVWSHPYHHPNQYRNLSERSGATGPHGGQHEDSPSPISSDSEPLPAQERAYASQSPPRIFHLQGPARSHGQASSIDHSPPQYSSAVRTTSSEFAFTPSTSPFLGPLRTLNIHSANPSRAPSPILLPPPSRHYDHRDGVYVGGEEQLAHSRAGSAYGSPPSNPFMRGYAKPGHAQRRSDGVHSSSSSTFHGHGYGAPSQITTPQLSSGPSSNGSSPGSIPHAIGHPPSHSHHHSSHIVSSNASGTLSASSSRAPSPLHWSRGSPPSSAPTLSHRERERGESHYNNHGSGPTNNHTPHLAHSVRLAFGMTPIHSVPPSRKSSPPPQPPPRNTSWTAPSNPFNYHHAYGTSQHYPHHPSQPQQQQSPAYSGVAGTASMPGSRSGSPPIRLPPLKSLPGAASLEAASNVEGKDRGDRMRTDEDEEDASPASESAPEKERVELPHFSEFEAATRGHPLSPISLPSPSGLKSAVASPTPLASSLVLGAAAAAAAATTSVVSAVTTPTTTTDSRMSIDFVR</sequence>
<evidence type="ECO:0000313" key="13">
    <source>
        <dbReference type="Proteomes" id="UP000283269"/>
    </source>
</evidence>
<feature type="region of interest" description="Disordered" evidence="10">
    <location>
        <begin position="192"/>
        <end position="410"/>
    </location>
</feature>